<proteinExistence type="predicted"/>
<reference evidence="1 2" key="1">
    <citation type="journal article" date="2018" name="Sci. Rep.">
        <title>Genomic signatures of local adaptation to the degree of environmental predictability in rotifers.</title>
        <authorList>
            <person name="Franch-Gras L."/>
            <person name="Hahn C."/>
            <person name="Garcia-Roger E.M."/>
            <person name="Carmona M.J."/>
            <person name="Serra M."/>
            <person name="Gomez A."/>
        </authorList>
    </citation>
    <scope>NUCLEOTIDE SEQUENCE [LARGE SCALE GENOMIC DNA]</scope>
    <source>
        <strain evidence="1">HYR1</strain>
    </source>
</reference>
<dbReference type="EMBL" id="REGN01005765">
    <property type="protein sequence ID" value="RNA12105.1"/>
    <property type="molecule type" value="Genomic_DNA"/>
</dbReference>
<evidence type="ECO:0000313" key="2">
    <source>
        <dbReference type="Proteomes" id="UP000276133"/>
    </source>
</evidence>
<dbReference type="Proteomes" id="UP000276133">
    <property type="component" value="Unassembled WGS sequence"/>
</dbReference>
<organism evidence="1 2">
    <name type="scientific">Brachionus plicatilis</name>
    <name type="common">Marine rotifer</name>
    <name type="synonym">Brachionus muelleri</name>
    <dbReference type="NCBI Taxonomy" id="10195"/>
    <lineage>
        <taxon>Eukaryota</taxon>
        <taxon>Metazoa</taxon>
        <taxon>Spiralia</taxon>
        <taxon>Gnathifera</taxon>
        <taxon>Rotifera</taxon>
        <taxon>Eurotatoria</taxon>
        <taxon>Monogononta</taxon>
        <taxon>Pseudotrocha</taxon>
        <taxon>Ploima</taxon>
        <taxon>Brachionidae</taxon>
        <taxon>Brachionus</taxon>
    </lineage>
</organism>
<accession>A0A3M7QM85</accession>
<comment type="caution">
    <text evidence="1">The sequence shown here is derived from an EMBL/GenBank/DDBJ whole genome shotgun (WGS) entry which is preliminary data.</text>
</comment>
<protein>
    <submittedName>
        <fullName evidence="1">Uncharacterized protein</fullName>
    </submittedName>
</protein>
<evidence type="ECO:0000313" key="1">
    <source>
        <dbReference type="EMBL" id="RNA12105.1"/>
    </source>
</evidence>
<sequence>MIFEQEVPRSSRSDKTSIKILIKHSTWSGLRSVENICFKLVKSLEADAAAIVYLRIMIPECRVSQLFFFMAKNMFTMEHRRRVSWELMVNNFDKMPIV</sequence>
<dbReference type="AlphaFoldDB" id="A0A3M7QM85"/>
<name>A0A3M7QM85_BRAPC</name>
<keyword evidence="2" id="KW-1185">Reference proteome</keyword>
<gene>
    <name evidence="1" type="ORF">BpHYR1_035683</name>
</gene>